<organism evidence="14 15">
    <name type="scientific">Nocardioides agariphilus</name>
    <dbReference type="NCBI Taxonomy" id="433664"/>
    <lineage>
        <taxon>Bacteria</taxon>
        <taxon>Bacillati</taxon>
        <taxon>Actinomycetota</taxon>
        <taxon>Actinomycetes</taxon>
        <taxon>Propionibacteriales</taxon>
        <taxon>Nocardioidaceae</taxon>
        <taxon>Nocardioides</taxon>
    </lineage>
</organism>
<evidence type="ECO:0000259" key="13">
    <source>
        <dbReference type="Pfam" id="PF20774"/>
    </source>
</evidence>
<keyword evidence="8" id="KW-0862">Zinc</keyword>
<keyword evidence="15" id="KW-1185">Reference proteome</keyword>
<dbReference type="PANTHER" id="PTHR13062:SF12">
    <property type="entry name" value="ALPHA-2-MACROGLOBULIN DOMAIN-CONTAINING PROTEIN"/>
    <property type="match status" value="1"/>
</dbReference>
<evidence type="ECO:0000256" key="3">
    <source>
        <dbReference type="ARBA" id="ARBA00022525"/>
    </source>
</evidence>
<comment type="subcellular location">
    <subcellularLocation>
        <location evidence="2">Secreted</location>
    </subcellularLocation>
</comment>
<dbReference type="Pfam" id="PF20773">
    <property type="entry name" value="InhA-like_MAM"/>
    <property type="match status" value="1"/>
</dbReference>
<dbReference type="EMBL" id="JADKPO010000003">
    <property type="protein sequence ID" value="MBF4766838.1"/>
    <property type="molecule type" value="Genomic_DNA"/>
</dbReference>
<protein>
    <submittedName>
        <fullName evidence="14">Immune inhibitor A</fullName>
    </submittedName>
</protein>
<evidence type="ECO:0000256" key="9">
    <source>
        <dbReference type="ARBA" id="ARBA00023049"/>
    </source>
</evidence>
<evidence type="ECO:0000256" key="1">
    <source>
        <dbReference type="ARBA" id="ARBA00001947"/>
    </source>
</evidence>
<evidence type="ECO:0000259" key="12">
    <source>
        <dbReference type="Pfam" id="PF05547"/>
    </source>
</evidence>
<name>A0A930VL35_9ACTN</name>
<gene>
    <name evidence="14" type="ORF">ISU10_03530</name>
</gene>
<keyword evidence="7" id="KW-0378">Hydrolase</keyword>
<evidence type="ECO:0000256" key="10">
    <source>
        <dbReference type="SAM" id="MobiDB-lite"/>
    </source>
</evidence>
<comment type="cofactor">
    <cofactor evidence="1">
        <name>Zn(2+)</name>
        <dbReference type="ChEBI" id="CHEBI:29105"/>
    </cofactor>
</comment>
<evidence type="ECO:0000256" key="6">
    <source>
        <dbReference type="ARBA" id="ARBA00022729"/>
    </source>
</evidence>
<keyword evidence="5" id="KW-0479">Metal-binding</keyword>
<evidence type="ECO:0000256" key="7">
    <source>
        <dbReference type="ARBA" id="ARBA00022801"/>
    </source>
</evidence>
<feature type="chain" id="PRO_5037803527" evidence="11">
    <location>
        <begin position="27"/>
        <end position="792"/>
    </location>
</feature>
<dbReference type="GO" id="GO:0008237">
    <property type="term" value="F:metallopeptidase activity"/>
    <property type="evidence" value="ECO:0007669"/>
    <property type="project" value="UniProtKB-KW"/>
</dbReference>
<dbReference type="Proteomes" id="UP000660668">
    <property type="component" value="Unassembled WGS sequence"/>
</dbReference>
<feature type="domain" description="Peptidase M6-like" evidence="12">
    <location>
        <begin position="92"/>
        <end position="415"/>
    </location>
</feature>
<keyword evidence="4" id="KW-0645">Protease</keyword>
<evidence type="ECO:0000313" key="15">
    <source>
        <dbReference type="Proteomes" id="UP000660668"/>
    </source>
</evidence>
<dbReference type="Pfam" id="PF05547">
    <property type="entry name" value="Peptidase_M6"/>
    <property type="match status" value="1"/>
</dbReference>
<sequence>MKKLLVASLAAALAAGVTLSAPGADAAPQNRVVKRAVSGEKLAKAKDEFANPAEDKRRELREEALTKVLKGNASAVRRGASTVVKLGSGKKAQYAELSRQTVDRVFVILAEFGDQRHPSYPDQDTSTATPGPVRFDGPLVNQIPQPDRTVDNSTVWQPNYSREHFENMYFGDGPGVESLKTYYEQQSSGSYSVSGTVTDWVKVTYNQARYGRSNGFPCASNVCTNTWALVRDAANQWYADQLASGRSAADVNAELATFDQWDRFDFDRDGDFNEPDGYIDHFQIVHAGGDQADGDPIYGEDAIWSHRWATFQNTTTGPTVPGNGPDLNGGNEIGTSGIWIRDYTIQPENGGRSVFFHEYGHDLGLPDDYNILSGGDNNNEHWTLMAQSRLGAEGEDFIGDRAGDLGAWNKLQLGWLDYDVVDARTHQDKTIRLQAQAQRAGKDAQAAVVVLPKKEVVHELGAPASGSKQFYSGTGNNFVHTLSRDVTLGAGTSTLTFKARWDIEDCGADPCDYAYVQVDDGTGYVAIPGSIAHATEGNGIDGTQATYTNATFDLSAFAGKTVSLRFAYSTDPAASGNNADVIDGIFVDDISVVSNGTEVLTDGAENGTTGWTADGWSAEGESFSTFHDGFYIAGQRAYTSYDKYLKSGPYYFGYGSTLPDKVDHYAYQQGLLVSYWDTAYADNDTFAHPGEGRNLYVDAHPAVMTRSDGVPWRSRVQVFDAPFNVTGTKAFSIHNNGTLETIGAHPARSTFNDTDTYWFASLPNHGVKLPAVGVQIRVLAVNGTDMRIRVTS</sequence>
<dbReference type="SUPFAM" id="SSF55486">
    <property type="entry name" value="Metalloproteases ('zincins'), catalytic domain"/>
    <property type="match status" value="1"/>
</dbReference>
<reference evidence="14" key="1">
    <citation type="submission" date="2020-11" db="EMBL/GenBank/DDBJ databases">
        <title>Nocardioides cynanchi sp. nov., isolated from soil of rhizosphere of Cynanchum wilfordii.</title>
        <authorList>
            <person name="Lee J.-S."/>
            <person name="Suh M.K."/>
            <person name="Kim J.-S."/>
        </authorList>
    </citation>
    <scope>NUCLEOTIDE SEQUENCE</scope>
    <source>
        <strain evidence="14">KCTC 19276</strain>
    </source>
</reference>
<dbReference type="GO" id="GO:0046872">
    <property type="term" value="F:metal ion binding"/>
    <property type="evidence" value="ECO:0007669"/>
    <property type="project" value="UniProtKB-KW"/>
</dbReference>
<proteinExistence type="predicted"/>
<dbReference type="PIRSF" id="PIRSF007519">
    <property type="entry name" value="Protease_InhA"/>
    <property type="match status" value="1"/>
</dbReference>
<dbReference type="RefSeq" id="WP_194694985.1">
    <property type="nucleotide sequence ID" value="NZ_JADKPO010000003.1"/>
</dbReference>
<dbReference type="GO" id="GO:0006508">
    <property type="term" value="P:proteolysis"/>
    <property type="evidence" value="ECO:0007669"/>
    <property type="project" value="UniProtKB-KW"/>
</dbReference>
<evidence type="ECO:0000256" key="4">
    <source>
        <dbReference type="ARBA" id="ARBA00022670"/>
    </source>
</evidence>
<evidence type="ECO:0000256" key="2">
    <source>
        <dbReference type="ARBA" id="ARBA00004613"/>
    </source>
</evidence>
<evidence type="ECO:0000256" key="5">
    <source>
        <dbReference type="ARBA" id="ARBA00022723"/>
    </source>
</evidence>
<dbReference type="InterPro" id="IPR008757">
    <property type="entry name" value="Peptidase_M6-like_domain"/>
</dbReference>
<dbReference type="GO" id="GO:0005576">
    <property type="term" value="C:extracellular region"/>
    <property type="evidence" value="ECO:0007669"/>
    <property type="project" value="UniProtKB-SubCell"/>
</dbReference>
<dbReference type="InterPro" id="IPR048665">
    <property type="entry name" value="InhA-like_VEG"/>
</dbReference>
<keyword evidence="6 11" id="KW-0732">Signal</keyword>
<evidence type="ECO:0000256" key="11">
    <source>
        <dbReference type="SAM" id="SignalP"/>
    </source>
</evidence>
<keyword evidence="3" id="KW-0964">Secreted</keyword>
<dbReference type="Pfam" id="PF20774">
    <property type="entry name" value="InhA-like_VEG"/>
    <property type="match status" value="1"/>
</dbReference>
<dbReference type="InterPro" id="IPR012300">
    <property type="entry name" value="Pept_M6_InhA"/>
</dbReference>
<accession>A0A930VL35</accession>
<feature type="region of interest" description="Disordered" evidence="10">
    <location>
        <begin position="117"/>
        <end position="137"/>
    </location>
</feature>
<keyword evidence="9" id="KW-0482">Metalloprotease</keyword>
<feature type="domain" description="Immune inhibitor A-like metallopeptidase VEG" evidence="13">
    <location>
        <begin position="628"/>
        <end position="780"/>
    </location>
</feature>
<dbReference type="PANTHER" id="PTHR13062">
    <property type="entry name" value="COLLAGENASE"/>
    <property type="match status" value="1"/>
</dbReference>
<evidence type="ECO:0000313" key="14">
    <source>
        <dbReference type="EMBL" id="MBF4766838.1"/>
    </source>
</evidence>
<dbReference type="NCBIfam" id="TIGR03296">
    <property type="entry name" value="M6dom_TIGR03296"/>
    <property type="match status" value="1"/>
</dbReference>
<dbReference type="AlphaFoldDB" id="A0A930VL35"/>
<evidence type="ECO:0000256" key="8">
    <source>
        <dbReference type="ARBA" id="ARBA00022833"/>
    </source>
</evidence>
<comment type="caution">
    <text evidence="14">The sequence shown here is derived from an EMBL/GenBank/DDBJ whole genome shotgun (WGS) entry which is preliminary data.</text>
</comment>
<feature type="signal peptide" evidence="11">
    <location>
        <begin position="1"/>
        <end position="26"/>
    </location>
</feature>